<evidence type="ECO:0000313" key="3">
    <source>
        <dbReference type="Proteomes" id="UP000619265"/>
    </source>
</evidence>
<dbReference type="AlphaFoldDB" id="A0A833U104"/>
<dbReference type="CDD" id="cd09272">
    <property type="entry name" value="RNase_HI_RT_Ty1"/>
    <property type="match status" value="1"/>
</dbReference>
<dbReference type="InterPro" id="IPR043502">
    <property type="entry name" value="DNA/RNA_pol_sf"/>
</dbReference>
<dbReference type="EMBL" id="LIHL02000013">
    <property type="protein sequence ID" value="KAF5448203.1"/>
    <property type="molecule type" value="Genomic_DNA"/>
</dbReference>
<dbReference type="Pfam" id="PF07727">
    <property type="entry name" value="RVT_2"/>
    <property type="match status" value="1"/>
</dbReference>
<dbReference type="InterPro" id="IPR013103">
    <property type="entry name" value="RVT_2"/>
</dbReference>
<protein>
    <recommendedName>
        <fullName evidence="1">Reverse transcriptase Ty1/copia-type domain-containing protein</fullName>
    </recommendedName>
</protein>
<feature type="domain" description="Reverse transcriptase Ty1/copia-type" evidence="1">
    <location>
        <begin position="1"/>
        <end position="144"/>
    </location>
</feature>
<evidence type="ECO:0000259" key="1">
    <source>
        <dbReference type="Pfam" id="PF07727"/>
    </source>
</evidence>
<organism evidence="2 3">
    <name type="scientific">Juglans regia</name>
    <name type="common">English walnut</name>
    <dbReference type="NCBI Taxonomy" id="51240"/>
    <lineage>
        <taxon>Eukaryota</taxon>
        <taxon>Viridiplantae</taxon>
        <taxon>Streptophyta</taxon>
        <taxon>Embryophyta</taxon>
        <taxon>Tracheophyta</taxon>
        <taxon>Spermatophyta</taxon>
        <taxon>Magnoliopsida</taxon>
        <taxon>eudicotyledons</taxon>
        <taxon>Gunneridae</taxon>
        <taxon>Pentapetalae</taxon>
        <taxon>rosids</taxon>
        <taxon>fabids</taxon>
        <taxon>Fagales</taxon>
        <taxon>Juglandaceae</taxon>
        <taxon>Juglans</taxon>
    </lineage>
</organism>
<dbReference type="Gramene" id="Jr13_01310_p1">
    <property type="protein sequence ID" value="cds.Jr13_01310_p1"/>
    <property type="gene ID" value="Jr13_01310"/>
</dbReference>
<dbReference type="SUPFAM" id="SSF56672">
    <property type="entry name" value="DNA/RNA polymerases"/>
    <property type="match status" value="1"/>
</dbReference>
<name>A0A833U104_JUGRE</name>
<reference evidence="2" key="2">
    <citation type="submission" date="2020-03" db="EMBL/GenBank/DDBJ databases">
        <title>Walnut 2.0.</title>
        <authorList>
            <person name="Marrano A."/>
            <person name="Britton M."/>
            <person name="Zimin A.V."/>
            <person name="Zaini P.A."/>
            <person name="Workman R."/>
            <person name="Puiu D."/>
            <person name="Bianco L."/>
            <person name="Allen B.J."/>
            <person name="Troggio M."/>
            <person name="Leslie C.A."/>
            <person name="Timp W."/>
            <person name="Dendekar A."/>
            <person name="Salzberg S.L."/>
            <person name="Neale D.B."/>
        </authorList>
    </citation>
    <scope>NUCLEOTIDE SEQUENCE</scope>
    <source>
        <tissue evidence="2">Leaves</tissue>
    </source>
</reference>
<evidence type="ECO:0000313" key="2">
    <source>
        <dbReference type="EMBL" id="KAF5448203.1"/>
    </source>
</evidence>
<gene>
    <name evidence="2" type="ORF">F2P56_028759</name>
</gene>
<dbReference type="Proteomes" id="UP000619265">
    <property type="component" value="Unassembled WGS sequence"/>
</dbReference>
<sequence>MVMPPGFAKPNDTRVCKLNKSLYGLKQASRQWFFKFSTTLIAYGFVQSKSDYSLFTMISGSSFMALLVYVDDIVIASNDSSSVSALKSFLDSKFKLKDLGNLKYFLGLEVARSSTGISVCQRKYALELLSDSGLLAAKPAQSPMDQTCKLSKEDNNVLADPSSYRRLIGRLIYLTITRPDLSYAVNTLSQFLDQPCQSHLDAATRVLRYVKLNPGQGLFFSSSSSLQLKAFCDSDWASCPDTRRSVTGFCIFIGDSLIAWKSKKQVTVSRSSAEAEYRSMAATCCELKWLTTLLQAFPISVKSPAVLYCDNKAALYIAENPVFHERTKHIEIDCHLVRDMLQSGFIKTLHVSTQFQLADIFTKSLTHDRFNFLVGKLGLLSLYSPA</sequence>
<dbReference type="PANTHER" id="PTHR11439:SF445">
    <property type="entry name" value="GAG-PRE-INTEGRASE DOMAIN-CONTAINING PROTEIN"/>
    <property type="match status" value="1"/>
</dbReference>
<proteinExistence type="predicted"/>
<reference evidence="2" key="1">
    <citation type="submission" date="2015-10" db="EMBL/GenBank/DDBJ databases">
        <authorList>
            <person name="Martinez-Garcia P.J."/>
            <person name="Crepeau M.W."/>
            <person name="Puiu D."/>
            <person name="Gonzalez-Ibeas D."/>
            <person name="Whalen J."/>
            <person name="Stevens K."/>
            <person name="Paul R."/>
            <person name="Butterfield T."/>
            <person name="Britton M."/>
            <person name="Reagan R."/>
            <person name="Chakraborty S."/>
            <person name="Walawage S.L."/>
            <person name="Vasquez-Gross H.A."/>
            <person name="Cardeno C."/>
            <person name="Famula R."/>
            <person name="Pratt K."/>
            <person name="Kuruganti S."/>
            <person name="Aradhya M.K."/>
            <person name="Leslie C.A."/>
            <person name="Dandekar A.M."/>
            <person name="Salzberg S.L."/>
            <person name="Wegrzyn J.L."/>
            <person name="Langley C.H."/>
            <person name="Neale D.B."/>
        </authorList>
    </citation>
    <scope>NUCLEOTIDE SEQUENCE</scope>
    <source>
        <tissue evidence="2">Leaves</tissue>
    </source>
</reference>
<accession>A0A833U104</accession>
<comment type="caution">
    <text evidence="2">The sequence shown here is derived from an EMBL/GenBank/DDBJ whole genome shotgun (WGS) entry which is preliminary data.</text>
</comment>
<dbReference type="PANTHER" id="PTHR11439">
    <property type="entry name" value="GAG-POL-RELATED RETROTRANSPOSON"/>
    <property type="match status" value="1"/>
</dbReference>